<organism evidence="13 14">
    <name type="scientific">Methanotorris formicicus Mc-S-70</name>
    <dbReference type="NCBI Taxonomy" id="647171"/>
    <lineage>
        <taxon>Archaea</taxon>
        <taxon>Methanobacteriati</taxon>
        <taxon>Methanobacteriota</taxon>
        <taxon>Methanomada group</taxon>
        <taxon>Methanococci</taxon>
        <taxon>Methanococcales</taxon>
        <taxon>Methanocaldococcaceae</taxon>
        <taxon>Methanotorris</taxon>
    </lineage>
</organism>
<proteinExistence type="inferred from homology"/>
<dbReference type="RefSeq" id="WP_007044291.1">
    <property type="nucleotide sequence ID" value="NZ_AGJL01000017.1"/>
</dbReference>
<dbReference type="Gene3D" id="3.20.20.70">
    <property type="entry name" value="Aldolase class I"/>
    <property type="match status" value="1"/>
</dbReference>
<dbReference type="PANTHER" id="PTHR22854:SF2">
    <property type="entry name" value="INDOLE-3-GLYCEROL-PHOSPHATE SYNTHASE"/>
    <property type="match status" value="1"/>
</dbReference>
<evidence type="ECO:0000313" key="13">
    <source>
        <dbReference type="EMBL" id="EHP87094.1"/>
    </source>
</evidence>
<comment type="catalytic activity">
    <reaction evidence="1 11">
        <text>1-(2-carboxyphenylamino)-1-deoxy-D-ribulose 5-phosphate + H(+) = (1S,2R)-1-C-(indol-3-yl)glycerol 3-phosphate + CO2 + H2O</text>
        <dbReference type="Rhea" id="RHEA:23476"/>
        <dbReference type="ChEBI" id="CHEBI:15377"/>
        <dbReference type="ChEBI" id="CHEBI:15378"/>
        <dbReference type="ChEBI" id="CHEBI:16526"/>
        <dbReference type="ChEBI" id="CHEBI:58613"/>
        <dbReference type="ChEBI" id="CHEBI:58866"/>
        <dbReference type="EC" id="4.1.1.48"/>
    </reaction>
</comment>
<dbReference type="EMBL" id="AGJL01000017">
    <property type="protein sequence ID" value="EHP87094.1"/>
    <property type="molecule type" value="Genomic_DNA"/>
</dbReference>
<dbReference type="OrthoDB" id="15223at2157"/>
<evidence type="ECO:0000256" key="7">
    <source>
        <dbReference type="ARBA" id="ARBA00022793"/>
    </source>
</evidence>
<keyword evidence="10 11" id="KW-0456">Lyase</keyword>
<dbReference type="Pfam" id="PF00218">
    <property type="entry name" value="IGPS"/>
    <property type="match status" value="1"/>
</dbReference>
<dbReference type="CDD" id="cd00331">
    <property type="entry name" value="IGPS"/>
    <property type="match status" value="1"/>
</dbReference>
<evidence type="ECO:0000313" key="14">
    <source>
        <dbReference type="Proteomes" id="UP000003706"/>
    </source>
</evidence>
<evidence type="ECO:0000256" key="11">
    <source>
        <dbReference type="HAMAP-Rule" id="MF_00134"/>
    </source>
</evidence>
<dbReference type="EC" id="4.1.1.48" evidence="4 11"/>
<dbReference type="STRING" id="647171.MetfoDRAFT_0852"/>
<evidence type="ECO:0000256" key="8">
    <source>
        <dbReference type="ARBA" id="ARBA00022822"/>
    </source>
</evidence>
<comment type="caution">
    <text evidence="13">The sequence shown here is derived from an EMBL/GenBank/DDBJ whole genome shotgun (WGS) entry which is preliminary data.</text>
</comment>
<comment type="pathway">
    <text evidence="2 11">Amino-acid biosynthesis; L-tryptophan biosynthesis; L-tryptophan from chorismate: step 4/5.</text>
</comment>
<evidence type="ECO:0000256" key="9">
    <source>
        <dbReference type="ARBA" id="ARBA00023141"/>
    </source>
</evidence>
<evidence type="ECO:0000256" key="10">
    <source>
        <dbReference type="ARBA" id="ARBA00023239"/>
    </source>
</evidence>
<keyword evidence="8 11" id="KW-0822">Tryptophan biosynthesis</keyword>
<dbReference type="PROSITE" id="PS00614">
    <property type="entry name" value="IGPS"/>
    <property type="match status" value="1"/>
</dbReference>
<dbReference type="InterPro" id="IPR013785">
    <property type="entry name" value="Aldolase_TIM"/>
</dbReference>
<dbReference type="Proteomes" id="UP000003706">
    <property type="component" value="Unassembled WGS sequence"/>
</dbReference>
<dbReference type="SUPFAM" id="SSF51366">
    <property type="entry name" value="Ribulose-phoshate binding barrel"/>
    <property type="match status" value="1"/>
</dbReference>
<dbReference type="InterPro" id="IPR013798">
    <property type="entry name" value="Indole-3-glycerol_P_synth_dom"/>
</dbReference>
<dbReference type="FunFam" id="3.20.20.70:FF:000024">
    <property type="entry name" value="Indole-3-glycerol phosphate synthase"/>
    <property type="match status" value="1"/>
</dbReference>
<sequence length="268" mass="30722">MSVLDKIVKDTRKRIESERRRNILKELDNFIKYYELDEYIEEYGKLKLSKRIKKVKETRNPIITEIKPSSPSKGNIRKIKEGDIENIARDMVEGGCCGISILTEPKYFNGSYKNLIIARKFEVPILFKDFVVDFYQIDIAKTIGANIVLLMVSVLGEDIGEFLDYAHENDLECLVETHDEDEIDIALDNNAKIVGINNRDLKTLNIDLKTTERLSPLIPNNIIKISESGVYTRDDLMYVLKYTNCALIGSSIMESGCIKDKVEELTKK</sequence>
<feature type="domain" description="Indole-3-glycerol phosphate synthase" evidence="12">
    <location>
        <begin position="4"/>
        <end position="265"/>
    </location>
</feature>
<keyword evidence="7 11" id="KW-0210">Decarboxylase</keyword>
<dbReference type="InterPro" id="IPR011060">
    <property type="entry name" value="RibuloseP-bd_barrel"/>
</dbReference>
<evidence type="ECO:0000256" key="1">
    <source>
        <dbReference type="ARBA" id="ARBA00001633"/>
    </source>
</evidence>
<evidence type="ECO:0000256" key="6">
    <source>
        <dbReference type="ARBA" id="ARBA00022605"/>
    </source>
</evidence>
<keyword evidence="9 11" id="KW-0057">Aromatic amino acid biosynthesis</keyword>
<evidence type="ECO:0000256" key="5">
    <source>
        <dbReference type="ARBA" id="ARBA00018080"/>
    </source>
</evidence>
<dbReference type="PANTHER" id="PTHR22854">
    <property type="entry name" value="TRYPTOPHAN BIOSYNTHESIS PROTEIN"/>
    <property type="match status" value="1"/>
</dbReference>
<comment type="similarity">
    <text evidence="3 11">Belongs to the TrpC family.</text>
</comment>
<accession>H1KYH9</accession>
<dbReference type="UniPathway" id="UPA00035">
    <property type="reaction ID" value="UER00043"/>
</dbReference>
<dbReference type="GO" id="GO:0000162">
    <property type="term" value="P:L-tryptophan biosynthetic process"/>
    <property type="evidence" value="ECO:0007669"/>
    <property type="project" value="UniProtKB-UniRule"/>
</dbReference>
<reference evidence="13 14" key="1">
    <citation type="submission" date="2011-09" db="EMBL/GenBank/DDBJ databases">
        <title>The draft genome of Methanotorris formicicus Mc-S-70.</title>
        <authorList>
            <consortium name="US DOE Joint Genome Institute (JGI-PGF)"/>
            <person name="Lucas S."/>
            <person name="Han J."/>
            <person name="Lapidus A."/>
            <person name="Cheng J.-F."/>
            <person name="Goodwin L."/>
            <person name="Pitluck S."/>
            <person name="Peters L."/>
            <person name="Land M.L."/>
            <person name="Hauser L."/>
            <person name="Sieprawska-Lupa M."/>
            <person name="Takai K."/>
            <person name="Miyazaki J."/>
            <person name="Whitman W."/>
            <person name="Woyke T.J."/>
        </authorList>
    </citation>
    <scope>NUCLEOTIDE SEQUENCE [LARGE SCALE GENOMIC DNA]</scope>
    <source>
        <strain evidence="13 14">Mc-S-70</strain>
    </source>
</reference>
<dbReference type="InterPro" id="IPR045186">
    <property type="entry name" value="Indole-3-glycerol_P_synth"/>
</dbReference>
<gene>
    <name evidence="11" type="primary">trpC</name>
    <name evidence="13" type="ORF">MetfoDRAFT_0852</name>
</gene>
<evidence type="ECO:0000256" key="3">
    <source>
        <dbReference type="ARBA" id="ARBA00008737"/>
    </source>
</evidence>
<dbReference type="AlphaFoldDB" id="H1KYH9"/>
<dbReference type="GO" id="GO:0004640">
    <property type="term" value="F:phosphoribosylanthranilate isomerase activity"/>
    <property type="evidence" value="ECO:0007669"/>
    <property type="project" value="TreeGrafter"/>
</dbReference>
<keyword evidence="6 11" id="KW-0028">Amino-acid biosynthesis</keyword>
<dbReference type="InterPro" id="IPR001468">
    <property type="entry name" value="Indole-3-GlycerolPSynthase_CS"/>
</dbReference>
<protein>
    <recommendedName>
        <fullName evidence="5 11">Indole-3-glycerol phosphate synthase</fullName>
        <shortName evidence="11">IGPS</shortName>
        <ecNumber evidence="4 11">4.1.1.48</ecNumber>
    </recommendedName>
</protein>
<dbReference type="PATRIC" id="fig|647171.4.peg.843"/>
<keyword evidence="14" id="KW-1185">Reference proteome</keyword>
<dbReference type="GO" id="GO:0004425">
    <property type="term" value="F:indole-3-glycerol-phosphate synthase activity"/>
    <property type="evidence" value="ECO:0007669"/>
    <property type="project" value="UniProtKB-UniRule"/>
</dbReference>
<dbReference type="HAMAP" id="MF_00134_A">
    <property type="entry name" value="IGPS_A"/>
    <property type="match status" value="1"/>
</dbReference>
<name>H1KYH9_9EURY</name>
<evidence type="ECO:0000259" key="12">
    <source>
        <dbReference type="Pfam" id="PF00218"/>
    </source>
</evidence>
<evidence type="ECO:0000256" key="2">
    <source>
        <dbReference type="ARBA" id="ARBA00004696"/>
    </source>
</evidence>
<evidence type="ECO:0000256" key="4">
    <source>
        <dbReference type="ARBA" id="ARBA00012362"/>
    </source>
</evidence>